<name>A0A397P6I9_9SPHN</name>
<dbReference type="EMBL" id="QXDC01000003">
    <property type="protein sequence ID" value="RIA43893.1"/>
    <property type="molecule type" value="Genomic_DNA"/>
</dbReference>
<accession>A0A397P6I9</accession>
<reference evidence="1 2" key="1">
    <citation type="submission" date="2018-08" db="EMBL/GenBank/DDBJ databases">
        <title>Genomic Encyclopedia of Type Strains, Phase IV (KMG-IV): sequencing the most valuable type-strain genomes for metagenomic binning, comparative biology and taxonomic classification.</title>
        <authorList>
            <person name="Goeker M."/>
        </authorList>
    </citation>
    <scope>NUCLEOTIDE SEQUENCE [LARGE SCALE GENOMIC DNA]</scope>
    <source>
        <strain evidence="1 2">DSM 25527</strain>
    </source>
</reference>
<evidence type="ECO:0000313" key="1">
    <source>
        <dbReference type="EMBL" id="RIA43893.1"/>
    </source>
</evidence>
<evidence type="ECO:0000313" key="2">
    <source>
        <dbReference type="Proteomes" id="UP000266568"/>
    </source>
</evidence>
<keyword evidence="2" id="KW-1185">Reference proteome</keyword>
<comment type="caution">
    <text evidence="1">The sequence shown here is derived from an EMBL/GenBank/DDBJ whole genome shotgun (WGS) entry which is preliminary data.</text>
</comment>
<proteinExistence type="predicted"/>
<dbReference type="OrthoDB" id="8479766at2"/>
<dbReference type="AlphaFoldDB" id="A0A397P6I9"/>
<gene>
    <name evidence="1" type="ORF">DFR49_2124</name>
</gene>
<dbReference type="Proteomes" id="UP000266568">
    <property type="component" value="Unassembled WGS sequence"/>
</dbReference>
<organism evidence="1 2">
    <name type="scientific">Hephaestia caeni</name>
    <dbReference type="NCBI Taxonomy" id="645617"/>
    <lineage>
        <taxon>Bacteria</taxon>
        <taxon>Pseudomonadati</taxon>
        <taxon>Pseudomonadota</taxon>
        <taxon>Alphaproteobacteria</taxon>
        <taxon>Sphingomonadales</taxon>
        <taxon>Sphingomonadaceae</taxon>
        <taxon>Hephaestia</taxon>
    </lineage>
</organism>
<dbReference type="RefSeq" id="WP_147373678.1">
    <property type="nucleotide sequence ID" value="NZ_QXDC01000003.1"/>
</dbReference>
<sequence>MSVQISEVSTTATSPLGAVSFHVSGSSGITIDVSQTEVPALPKGMVVDGVMLICIHIATPVTREFPVQLTASVGCNGDAETGEWLESMAFPSDDGVLQVAMRDTEWLAANGVTAEPVQYQRQGFYQIISNAPAATTLYVSVAWRVDDRAAAANDASTWFAADLTLPS</sequence>
<protein>
    <submittedName>
        <fullName evidence="1">Uncharacterized protein</fullName>
    </submittedName>
</protein>